<sequence length="96" mass="11137">MTNDSRRRSVPTQETDTQPQPEKKERRSTGEQREVRWVQIRLIPIWLRIVIVLILVVVAAALGAMFGFSVIGEGNAMDIFKRETWQHIFDIMNGKE</sequence>
<evidence type="ECO:0000256" key="1">
    <source>
        <dbReference type="SAM" id="MobiDB-lite"/>
    </source>
</evidence>
<dbReference type="Proteomes" id="UP000251431">
    <property type="component" value="Unassembled WGS sequence"/>
</dbReference>
<evidence type="ECO:0000256" key="2">
    <source>
        <dbReference type="SAM" id="Phobius"/>
    </source>
</evidence>
<keyword evidence="2" id="KW-1133">Transmembrane helix</keyword>
<gene>
    <name evidence="3" type="ORF">NCTC7582_02284</name>
    <name evidence="4" type="ORF">QBO96_18090</name>
</gene>
<reference evidence="3 5" key="1">
    <citation type="submission" date="2018-06" db="EMBL/GenBank/DDBJ databases">
        <authorList>
            <consortium name="Pathogen Informatics"/>
            <person name="Doyle S."/>
        </authorList>
    </citation>
    <scope>NUCLEOTIDE SEQUENCE [LARGE SCALE GENOMIC DNA]</scope>
    <source>
        <strain evidence="3 5">NCTC7582</strain>
    </source>
</reference>
<keyword evidence="3" id="KW-0240">DNA-directed RNA polymerase</keyword>
<reference evidence="4 6" key="2">
    <citation type="submission" date="2023-04" db="EMBL/GenBank/DDBJ databases">
        <title>Genomic of Lysinibacillus capsici TSBLM.</title>
        <authorList>
            <person name="Hu X.S."/>
            <person name="Yu C.H."/>
        </authorList>
    </citation>
    <scope>NUCLEOTIDE SEQUENCE [LARGE SCALE GENOMIC DNA]</scope>
    <source>
        <strain evidence="4 6">TSBLM</strain>
    </source>
</reference>
<organism evidence="3 5">
    <name type="scientific">Lysinibacillus capsici</name>
    <dbReference type="NCBI Taxonomy" id="2115968"/>
    <lineage>
        <taxon>Bacteria</taxon>
        <taxon>Bacillati</taxon>
        <taxon>Bacillota</taxon>
        <taxon>Bacilli</taxon>
        <taxon>Bacillales</taxon>
        <taxon>Bacillaceae</taxon>
        <taxon>Lysinibacillus</taxon>
    </lineage>
</organism>
<feature type="compositionally biased region" description="Basic and acidic residues" evidence="1">
    <location>
        <begin position="21"/>
        <end position="32"/>
    </location>
</feature>
<evidence type="ECO:0000313" key="6">
    <source>
        <dbReference type="Proteomes" id="UP001244564"/>
    </source>
</evidence>
<proteinExistence type="predicted"/>
<keyword evidence="2" id="KW-0812">Transmembrane</keyword>
<dbReference type="InterPro" id="IPR024596">
    <property type="entry name" value="RNApol_su_b/EpuA"/>
</dbReference>
<name>A0A2X0ZA27_9BACI</name>
<keyword evidence="3" id="KW-0804">Transcription</keyword>
<dbReference type="Proteomes" id="UP001244564">
    <property type="component" value="Chromosome"/>
</dbReference>
<dbReference type="Pfam" id="PF11772">
    <property type="entry name" value="EpuA"/>
    <property type="match status" value="1"/>
</dbReference>
<evidence type="ECO:0000313" key="5">
    <source>
        <dbReference type="Proteomes" id="UP000251431"/>
    </source>
</evidence>
<dbReference type="AlphaFoldDB" id="A0A2X0ZA27"/>
<feature type="region of interest" description="Disordered" evidence="1">
    <location>
        <begin position="1"/>
        <end position="32"/>
    </location>
</feature>
<dbReference type="GO" id="GO:0000428">
    <property type="term" value="C:DNA-directed RNA polymerase complex"/>
    <property type="evidence" value="ECO:0007669"/>
    <property type="project" value="UniProtKB-KW"/>
</dbReference>
<keyword evidence="6" id="KW-1185">Reference proteome</keyword>
<accession>A0A2X0ZA27</accession>
<dbReference type="STRING" id="1421.A2J09_21495"/>
<dbReference type="EMBL" id="CP122283">
    <property type="protein sequence ID" value="WGF37603.1"/>
    <property type="molecule type" value="Genomic_DNA"/>
</dbReference>
<dbReference type="GeneID" id="74903702"/>
<dbReference type="RefSeq" id="WP_004269489.1">
    <property type="nucleotide sequence ID" value="NZ_CANLUV010000001.1"/>
</dbReference>
<evidence type="ECO:0000313" key="4">
    <source>
        <dbReference type="EMBL" id="WGF37603.1"/>
    </source>
</evidence>
<dbReference type="EMBL" id="UAQE01000001">
    <property type="protein sequence ID" value="SPT99411.1"/>
    <property type="molecule type" value="Genomic_DNA"/>
</dbReference>
<evidence type="ECO:0000313" key="3">
    <source>
        <dbReference type="EMBL" id="SPT99411.1"/>
    </source>
</evidence>
<feature type="compositionally biased region" description="Polar residues" evidence="1">
    <location>
        <begin position="10"/>
        <end position="20"/>
    </location>
</feature>
<keyword evidence="2" id="KW-0472">Membrane</keyword>
<feature type="transmembrane region" description="Helical" evidence="2">
    <location>
        <begin position="45"/>
        <end position="71"/>
    </location>
</feature>
<protein>
    <submittedName>
        <fullName evidence="3">DNA-directed RNA polymerase subunit beta</fullName>
    </submittedName>
</protein>